<organism evidence="1 2">
    <name type="scientific">Phaeosphaeria nodorum (strain SN15 / ATCC MYA-4574 / FGSC 10173)</name>
    <name type="common">Glume blotch fungus</name>
    <name type="synonym">Parastagonospora nodorum</name>
    <dbReference type="NCBI Taxonomy" id="321614"/>
    <lineage>
        <taxon>Eukaryota</taxon>
        <taxon>Fungi</taxon>
        <taxon>Dikarya</taxon>
        <taxon>Ascomycota</taxon>
        <taxon>Pezizomycotina</taxon>
        <taxon>Dothideomycetes</taxon>
        <taxon>Pleosporomycetidae</taxon>
        <taxon>Pleosporales</taxon>
        <taxon>Pleosporineae</taxon>
        <taxon>Phaeosphaeriaceae</taxon>
        <taxon>Parastagonospora</taxon>
    </lineage>
</organism>
<evidence type="ECO:0000313" key="2">
    <source>
        <dbReference type="Proteomes" id="UP000663193"/>
    </source>
</evidence>
<dbReference type="VEuPathDB" id="FungiDB:JI435_424810"/>
<sequence length="54" mass="6201">MQVTLYKLGQSYQISVRTWGLLYTSIRSRRRSVISHNTGAFVYDGQSTRGIQYG</sequence>
<dbReference type="Proteomes" id="UP000663193">
    <property type="component" value="Chromosome 23"/>
</dbReference>
<dbReference type="AlphaFoldDB" id="A0A7U2IDV5"/>
<gene>
    <name evidence="1" type="ORF">JI435_424810</name>
</gene>
<accession>A0A7U2IDV5</accession>
<keyword evidence="2" id="KW-1185">Reference proteome</keyword>
<evidence type="ECO:0000313" key="1">
    <source>
        <dbReference type="EMBL" id="QRD07775.1"/>
    </source>
</evidence>
<protein>
    <submittedName>
        <fullName evidence="1">Uncharacterized protein</fullName>
    </submittedName>
</protein>
<name>A0A7U2IDV5_PHANO</name>
<dbReference type="EMBL" id="CP069045">
    <property type="protein sequence ID" value="QRD07775.1"/>
    <property type="molecule type" value="Genomic_DNA"/>
</dbReference>
<proteinExistence type="predicted"/>
<reference evidence="2" key="1">
    <citation type="journal article" date="2021" name="BMC Genomics">
        <title>Chromosome-level genome assembly and manually-curated proteome of model necrotroph Parastagonospora nodorum Sn15 reveals a genome-wide trove of candidate effector homologs, and redundancy of virulence-related functions within an accessory chromosome.</title>
        <authorList>
            <person name="Bertazzoni S."/>
            <person name="Jones D.A.B."/>
            <person name="Phan H.T."/>
            <person name="Tan K.-C."/>
            <person name="Hane J.K."/>
        </authorList>
    </citation>
    <scope>NUCLEOTIDE SEQUENCE [LARGE SCALE GENOMIC DNA]</scope>
    <source>
        <strain evidence="2">SN15 / ATCC MYA-4574 / FGSC 10173)</strain>
    </source>
</reference>